<reference evidence="2" key="1">
    <citation type="journal article" date="2019" name="Int. J. Syst. Evol. Microbiol.">
        <title>The Global Catalogue of Microorganisms (GCM) 10K type strain sequencing project: providing services to taxonomists for standard genome sequencing and annotation.</title>
        <authorList>
            <consortium name="The Broad Institute Genomics Platform"/>
            <consortium name="The Broad Institute Genome Sequencing Center for Infectious Disease"/>
            <person name="Wu L."/>
            <person name="Ma J."/>
        </authorList>
    </citation>
    <scope>NUCLEOTIDE SEQUENCE [LARGE SCALE GENOMIC DNA]</scope>
    <source>
        <strain evidence="2">CGMCC 4.1434</strain>
    </source>
</reference>
<protein>
    <recommendedName>
        <fullName evidence="3">IS110 family transposase</fullName>
    </recommendedName>
</protein>
<sequence>MIKHVVAFDVSMGKSTMVIYNQYRQCEFEGEILHNRPSFEKLHDTL</sequence>
<comment type="caution">
    <text evidence="1">The sequence shown here is derived from an EMBL/GenBank/DDBJ whole genome shotgun (WGS) entry which is preliminary data.</text>
</comment>
<proteinExistence type="predicted"/>
<gene>
    <name evidence="1" type="ORF">ACFPRA_16725</name>
</gene>
<evidence type="ECO:0000313" key="1">
    <source>
        <dbReference type="EMBL" id="MFC5590552.1"/>
    </source>
</evidence>
<dbReference type="Proteomes" id="UP001596109">
    <property type="component" value="Unassembled WGS sequence"/>
</dbReference>
<name>A0ABW0TM09_9BACL</name>
<evidence type="ECO:0000313" key="2">
    <source>
        <dbReference type="Proteomes" id="UP001596109"/>
    </source>
</evidence>
<keyword evidence="2" id="KW-1185">Reference proteome</keyword>
<dbReference type="RefSeq" id="WP_381437203.1">
    <property type="nucleotide sequence ID" value="NZ_JBHSNO010000008.1"/>
</dbReference>
<evidence type="ECO:0008006" key="3">
    <source>
        <dbReference type="Google" id="ProtNLM"/>
    </source>
</evidence>
<accession>A0ABW0TM09</accession>
<dbReference type="EMBL" id="JBHSNO010000008">
    <property type="protein sequence ID" value="MFC5590552.1"/>
    <property type="molecule type" value="Genomic_DNA"/>
</dbReference>
<organism evidence="1 2">
    <name type="scientific">Sporosarcina soli</name>
    <dbReference type="NCBI Taxonomy" id="334736"/>
    <lineage>
        <taxon>Bacteria</taxon>
        <taxon>Bacillati</taxon>
        <taxon>Bacillota</taxon>
        <taxon>Bacilli</taxon>
        <taxon>Bacillales</taxon>
        <taxon>Caryophanaceae</taxon>
        <taxon>Sporosarcina</taxon>
    </lineage>
</organism>